<feature type="compositionally biased region" description="Gly residues" evidence="1">
    <location>
        <begin position="53"/>
        <end position="110"/>
    </location>
</feature>
<name>A4T460_MYCGI</name>
<feature type="region of interest" description="Disordered" evidence="1">
    <location>
        <begin position="51"/>
        <end position="124"/>
    </location>
</feature>
<keyword evidence="2" id="KW-0732">Signal</keyword>
<feature type="chain" id="PRO_5039547996" description="Collagen triple helix repeat protein" evidence="2">
    <location>
        <begin position="33"/>
        <end position="142"/>
    </location>
</feature>
<evidence type="ECO:0000256" key="2">
    <source>
        <dbReference type="SAM" id="SignalP"/>
    </source>
</evidence>
<feature type="signal peptide" evidence="2">
    <location>
        <begin position="1"/>
        <end position="32"/>
    </location>
</feature>
<organism evidence="3">
    <name type="scientific">Mycolicibacterium gilvum (strain PYR-GCK)</name>
    <name type="common">Mycobacterium gilvum (strain PYR-GCK)</name>
    <dbReference type="NCBI Taxonomy" id="350054"/>
    <lineage>
        <taxon>Bacteria</taxon>
        <taxon>Bacillati</taxon>
        <taxon>Actinomycetota</taxon>
        <taxon>Actinomycetes</taxon>
        <taxon>Mycobacteriales</taxon>
        <taxon>Mycobacteriaceae</taxon>
        <taxon>Mycolicibacterium</taxon>
    </lineage>
</organism>
<reference evidence="3" key="2">
    <citation type="journal article" date="2013" name="PLoS ONE">
        <title>A Gene Expression Study of the Activities of Aromatic Ring-Cleavage Dioxygenases in Mycobacterium gilvum PYR-GCK to Changes in Salinity and pH during Pyrene Degradation.</title>
        <authorList>
            <person name="Badejo A.C."/>
            <person name="Badejo A.O."/>
            <person name="Shin K.H."/>
            <person name="Chai Y.G."/>
        </authorList>
    </citation>
    <scope>NUCLEOTIDE SEQUENCE [LARGE SCALE GENOMIC DNA]</scope>
    <source>
        <strain evidence="3">PYR-GCK</strain>
    </source>
</reference>
<dbReference type="HOGENOM" id="CLU_1823262_0_0_11"/>
<accession>A4T460</accession>
<dbReference type="AlphaFoldDB" id="A4T460"/>
<reference evidence="3" key="1">
    <citation type="submission" date="2007-04" db="EMBL/GenBank/DDBJ databases">
        <authorList>
            <consortium name="US DOE Joint Genome Institute"/>
            <person name="Copeland A."/>
            <person name="Lucas S."/>
            <person name="Lapidus A."/>
            <person name="Barry K."/>
            <person name="Detter J.C."/>
            <person name="Glavina del Rio T."/>
            <person name="Hammon N."/>
            <person name="Israni S."/>
            <person name="Dalin E."/>
            <person name="Tice H."/>
            <person name="Pitluck S."/>
            <person name="Chain P."/>
            <person name="Malfatti S."/>
            <person name="Shin M."/>
            <person name="Vergez L."/>
            <person name="Schmutz J."/>
            <person name="Larimer F."/>
            <person name="Land M."/>
            <person name="Hauser L."/>
            <person name="Kyrpides N."/>
            <person name="Mikhailova N."/>
            <person name="Miller C."/>
            <person name="Richardson P."/>
        </authorList>
    </citation>
    <scope>NUCLEOTIDE SEQUENCE</scope>
    <source>
        <strain evidence="3">PYR-GCK</strain>
    </source>
</reference>
<sequence length="142" mass="12362">MRYKTSVLGTFGPMLFAGAAATAIATAPLTFAQPAPPPCFNADGTPCTALGTAGPGGAAGAIPGGPAGEAGPGGASGAIPGGPAGEAGPGGASGAIPGGPAGEAGPGGVSGSTNPGGVSGAAGPDGVSGCIPNVGCATIPVG</sequence>
<evidence type="ECO:0000256" key="1">
    <source>
        <dbReference type="SAM" id="MobiDB-lite"/>
    </source>
</evidence>
<evidence type="ECO:0008006" key="4">
    <source>
        <dbReference type="Google" id="ProtNLM"/>
    </source>
</evidence>
<dbReference type="eggNOG" id="ENOG5032GWI">
    <property type="taxonomic scope" value="Bacteria"/>
</dbReference>
<dbReference type="EMBL" id="CP000656">
    <property type="protein sequence ID" value="ABP43537.1"/>
    <property type="molecule type" value="Genomic_DNA"/>
</dbReference>
<gene>
    <name evidence="3" type="ordered locus">Mflv_1054</name>
</gene>
<dbReference type="KEGG" id="mgi:Mflv_1054"/>
<proteinExistence type="predicted"/>
<evidence type="ECO:0000313" key="3">
    <source>
        <dbReference type="EMBL" id="ABP43537.1"/>
    </source>
</evidence>
<protein>
    <recommendedName>
        <fullName evidence="4">Collagen triple helix repeat protein</fullName>
    </recommendedName>
</protein>